<reference evidence="1" key="1">
    <citation type="journal article" date="2023" name="Front. Mar. Sci.">
        <title>A new Merluccius polli reference genome to investigate the effects of global change in West African waters.</title>
        <authorList>
            <person name="Mateo J.L."/>
            <person name="Blanco-Fernandez C."/>
            <person name="Garcia-Vazquez E."/>
            <person name="Machado-Schiaffino G."/>
        </authorList>
    </citation>
    <scope>NUCLEOTIDE SEQUENCE</scope>
    <source>
        <strain evidence="1">C29</strain>
        <tissue evidence="1">Fin</tissue>
    </source>
</reference>
<organism evidence="1 2">
    <name type="scientific">Merluccius polli</name>
    <name type="common">Benguela hake</name>
    <name type="synonym">Merluccius cadenati</name>
    <dbReference type="NCBI Taxonomy" id="89951"/>
    <lineage>
        <taxon>Eukaryota</taxon>
        <taxon>Metazoa</taxon>
        <taxon>Chordata</taxon>
        <taxon>Craniata</taxon>
        <taxon>Vertebrata</taxon>
        <taxon>Euteleostomi</taxon>
        <taxon>Actinopterygii</taxon>
        <taxon>Neopterygii</taxon>
        <taxon>Teleostei</taxon>
        <taxon>Neoteleostei</taxon>
        <taxon>Acanthomorphata</taxon>
        <taxon>Zeiogadaria</taxon>
        <taxon>Gadariae</taxon>
        <taxon>Gadiformes</taxon>
        <taxon>Gadoidei</taxon>
        <taxon>Merlucciidae</taxon>
        <taxon>Merluccius</taxon>
    </lineage>
</organism>
<evidence type="ECO:0000313" key="2">
    <source>
        <dbReference type="Proteomes" id="UP001174136"/>
    </source>
</evidence>
<dbReference type="EMBL" id="JAOPHQ010005141">
    <property type="protein sequence ID" value="KAK0136584.1"/>
    <property type="molecule type" value="Genomic_DNA"/>
</dbReference>
<gene>
    <name evidence="1" type="ORF">N1851_027269</name>
</gene>
<sequence length="186" mass="19286">MASEIFVVQEATSSKSIESSSSGSIMDHGIKASSTLYVLWFSNQDAQSAAVCALHPTTSVCVLHPVTTYSILHPAKALCALHPGTTVCALYPATTHSILHPAKALCALYPATAVCAVHPATTHSILHPAKALCALYPTTAVCAAASRSPLLIAATLVNESISTGRAAERLNSIPGAARHSRNAIFT</sequence>
<proteinExistence type="predicted"/>
<dbReference type="AlphaFoldDB" id="A0AA47MAH7"/>
<comment type="caution">
    <text evidence="1">The sequence shown here is derived from an EMBL/GenBank/DDBJ whole genome shotgun (WGS) entry which is preliminary data.</text>
</comment>
<name>A0AA47MAH7_MERPO</name>
<protein>
    <submittedName>
        <fullName evidence="1">Uncharacterized protein</fullName>
    </submittedName>
</protein>
<keyword evidence="2" id="KW-1185">Reference proteome</keyword>
<accession>A0AA47MAH7</accession>
<evidence type="ECO:0000313" key="1">
    <source>
        <dbReference type="EMBL" id="KAK0136584.1"/>
    </source>
</evidence>
<dbReference type="Proteomes" id="UP001174136">
    <property type="component" value="Unassembled WGS sequence"/>
</dbReference>